<evidence type="ECO:0000313" key="2">
    <source>
        <dbReference type="Proteomes" id="UP000436989"/>
    </source>
</evidence>
<name>A0A6N8GU04_9MICC</name>
<evidence type="ECO:0000313" key="1">
    <source>
        <dbReference type="EMBL" id="MUN64793.1"/>
    </source>
</evidence>
<gene>
    <name evidence="1" type="ORF">GMA12_16880</name>
</gene>
<comment type="caution">
    <text evidence="1">The sequence shown here is derived from an EMBL/GenBank/DDBJ whole genome shotgun (WGS) entry which is preliminary data.</text>
</comment>
<dbReference type="EMBL" id="WOGU01000020">
    <property type="protein sequence ID" value="MUN64793.1"/>
    <property type="molecule type" value="Genomic_DNA"/>
</dbReference>
<protein>
    <submittedName>
        <fullName evidence="1">Uncharacterized protein</fullName>
    </submittedName>
</protein>
<dbReference type="AlphaFoldDB" id="A0A6N8GU04"/>
<dbReference type="Proteomes" id="UP000436989">
    <property type="component" value="Unassembled WGS sequence"/>
</dbReference>
<keyword evidence="2" id="KW-1185">Reference proteome</keyword>
<sequence length="104" mass="11103">MAGHVLTLSVLPSSLRVTSRVADVQRVEDEVATMVATAPDDLVAELSRIQLLVDTYGEELAAEQSPTTAPTAAPAQLNTPALEESLEEIRGWLTDSCTDPENGR</sequence>
<accession>A0A6N8GU04</accession>
<organism evidence="1 2">
    <name type="scientific">Kocuria sediminis</name>
    <dbReference type="NCBI Taxonomy" id="1038857"/>
    <lineage>
        <taxon>Bacteria</taxon>
        <taxon>Bacillati</taxon>
        <taxon>Actinomycetota</taxon>
        <taxon>Actinomycetes</taxon>
        <taxon>Micrococcales</taxon>
        <taxon>Micrococcaceae</taxon>
        <taxon>Kocuria</taxon>
    </lineage>
</organism>
<reference evidence="1 2" key="1">
    <citation type="submission" date="2019-12" db="EMBL/GenBank/DDBJ databases">
        <authorList>
            <person name="Shi Y."/>
        </authorList>
    </citation>
    <scope>NUCLEOTIDE SEQUENCE [LARGE SCALE GENOMIC DNA]</scope>
    <source>
        <strain evidence="1 2">JCM 17929</strain>
    </source>
</reference>
<proteinExistence type="predicted"/>
<dbReference type="RefSeq" id="WP_156270671.1">
    <property type="nucleotide sequence ID" value="NZ_WOGU01000020.1"/>
</dbReference>